<evidence type="ECO:0000256" key="5">
    <source>
        <dbReference type="ARBA" id="ARBA00015484"/>
    </source>
</evidence>
<feature type="transmembrane region" description="Helical" evidence="16">
    <location>
        <begin position="63"/>
        <end position="91"/>
    </location>
</feature>
<evidence type="ECO:0000256" key="4">
    <source>
        <dbReference type="ARBA" id="ARBA00008790"/>
    </source>
</evidence>
<keyword evidence="11" id="KW-1015">Disulfide bond</keyword>
<dbReference type="GO" id="GO:0055037">
    <property type="term" value="C:recycling endosome"/>
    <property type="evidence" value="ECO:0007669"/>
    <property type="project" value="UniProtKB-SubCell"/>
</dbReference>
<gene>
    <name evidence="17" type="primary">Ackr1</name>
    <name evidence="17" type="ORF">ONYCOR_R01619</name>
</gene>
<dbReference type="GO" id="GO:0004930">
    <property type="term" value="F:G protein-coupled receptor activity"/>
    <property type="evidence" value="ECO:0007669"/>
    <property type="project" value="UniProtKB-KW"/>
</dbReference>
<feature type="transmembrane region" description="Helical" evidence="16">
    <location>
        <begin position="174"/>
        <end position="198"/>
    </location>
</feature>
<feature type="transmembrane region" description="Helical" evidence="16">
    <location>
        <begin position="253"/>
        <end position="269"/>
    </location>
</feature>
<dbReference type="AlphaFoldDB" id="A0A7K6A4A2"/>
<accession>A0A7K6A4A2</accession>
<evidence type="ECO:0000256" key="13">
    <source>
        <dbReference type="ARBA" id="ARBA00023180"/>
    </source>
</evidence>
<keyword evidence="18" id="KW-1185">Reference proteome</keyword>
<feature type="transmembrane region" description="Helical" evidence="16">
    <location>
        <begin position="31"/>
        <end position="51"/>
    </location>
</feature>
<evidence type="ECO:0000313" key="17">
    <source>
        <dbReference type="EMBL" id="NWU84397.1"/>
    </source>
</evidence>
<feature type="transmembrane region" description="Helical" evidence="16">
    <location>
        <begin position="103"/>
        <end position="124"/>
    </location>
</feature>
<comment type="caution">
    <text evidence="17">The sequence shown here is derived from an EMBL/GenBank/DDBJ whole genome shotgun (WGS) entry which is preliminary data.</text>
</comment>
<evidence type="ECO:0000256" key="6">
    <source>
        <dbReference type="ARBA" id="ARBA00022692"/>
    </source>
</evidence>
<dbReference type="InterPro" id="IPR005384">
    <property type="entry name" value="Duffy_chemokine_rcpt"/>
</dbReference>
<evidence type="ECO:0000256" key="7">
    <source>
        <dbReference type="ARBA" id="ARBA00022753"/>
    </source>
</evidence>
<keyword evidence="14" id="KW-0807">Transducer</keyword>
<keyword evidence="9" id="KW-0297">G-protein coupled receptor</keyword>
<keyword evidence="13" id="KW-0325">Glycoprotein</keyword>
<evidence type="ECO:0000256" key="12">
    <source>
        <dbReference type="ARBA" id="ARBA00023170"/>
    </source>
</evidence>
<comment type="subcellular location">
    <subcellularLocation>
        <location evidence="3">Early endosome</location>
    </subcellularLocation>
    <subcellularLocation>
        <location evidence="1">Membrane</location>
        <topology evidence="1">Multi-pass membrane protein</topology>
    </subcellularLocation>
    <subcellularLocation>
        <location evidence="2">Recycling endosome</location>
    </subcellularLocation>
</comment>
<dbReference type="GO" id="GO:0019956">
    <property type="term" value="F:chemokine binding"/>
    <property type="evidence" value="ECO:0007669"/>
    <property type="project" value="InterPro"/>
</dbReference>
<dbReference type="GO" id="GO:0006954">
    <property type="term" value="P:inflammatory response"/>
    <property type="evidence" value="ECO:0007669"/>
    <property type="project" value="InterPro"/>
</dbReference>
<evidence type="ECO:0000256" key="16">
    <source>
        <dbReference type="SAM" id="Phobius"/>
    </source>
</evidence>
<evidence type="ECO:0000256" key="11">
    <source>
        <dbReference type="ARBA" id="ARBA00023157"/>
    </source>
</evidence>
<comment type="similarity">
    <text evidence="4">Belongs to the G-protein coupled receptor 1 family. Atypical chemokine receptor subfamily.</text>
</comment>
<evidence type="ECO:0000256" key="1">
    <source>
        <dbReference type="ARBA" id="ARBA00004141"/>
    </source>
</evidence>
<feature type="transmembrane region" description="Helical" evidence="16">
    <location>
        <begin position="136"/>
        <end position="154"/>
    </location>
</feature>
<evidence type="ECO:0000256" key="3">
    <source>
        <dbReference type="ARBA" id="ARBA00004412"/>
    </source>
</evidence>
<keyword evidence="10 16" id="KW-0472">Membrane</keyword>
<dbReference type="PANTHER" id="PTHR14181">
    <property type="entry name" value="DUFFY ANTIGEN/CHEMOKINE RECEPTOR"/>
    <property type="match status" value="1"/>
</dbReference>
<organism evidence="17 18">
    <name type="scientific">Onychorhynchus coronatus</name>
    <name type="common">Royal flycatcher</name>
    <dbReference type="NCBI Taxonomy" id="360224"/>
    <lineage>
        <taxon>Eukaryota</taxon>
        <taxon>Metazoa</taxon>
        <taxon>Chordata</taxon>
        <taxon>Craniata</taxon>
        <taxon>Vertebrata</taxon>
        <taxon>Euteleostomi</taxon>
        <taxon>Archelosauria</taxon>
        <taxon>Archosauria</taxon>
        <taxon>Dinosauria</taxon>
        <taxon>Saurischia</taxon>
        <taxon>Theropoda</taxon>
        <taxon>Coelurosauria</taxon>
        <taxon>Aves</taxon>
        <taxon>Neognathae</taxon>
        <taxon>Neoaves</taxon>
        <taxon>Telluraves</taxon>
        <taxon>Australaves</taxon>
        <taxon>Passeriformes</taxon>
        <taxon>Tyrannidae</taxon>
        <taxon>Onychorhynchus</taxon>
    </lineage>
</organism>
<dbReference type="GO" id="GO:0016020">
    <property type="term" value="C:membrane"/>
    <property type="evidence" value="ECO:0007669"/>
    <property type="project" value="UniProtKB-SubCell"/>
</dbReference>
<dbReference type="Proteomes" id="UP000550309">
    <property type="component" value="Unassembled WGS sequence"/>
</dbReference>
<keyword evidence="8 16" id="KW-1133">Transmembrane helix</keyword>
<dbReference type="GO" id="GO:0005769">
    <property type="term" value="C:early endosome"/>
    <property type="evidence" value="ECO:0007669"/>
    <property type="project" value="UniProtKB-SubCell"/>
</dbReference>
<evidence type="ECO:0000256" key="15">
    <source>
        <dbReference type="ARBA" id="ARBA00030289"/>
    </source>
</evidence>
<dbReference type="OrthoDB" id="9396544at2759"/>
<evidence type="ECO:0000256" key="10">
    <source>
        <dbReference type="ARBA" id="ARBA00023136"/>
    </source>
</evidence>
<reference evidence="17 18" key="1">
    <citation type="submission" date="2019-09" db="EMBL/GenBank/DDBJ databases">
        <title>Bird 10,000 Genomes (B10K) Project - Family phase.</title>
        <authorList>
            <person name="Zhang G."/>
        </authorList>
    </citation>
    <scope>NUCLEOTIDE SEQUENCE [LARGE SCALE GENOMIC DNA]</scope>
    <source>
        <strain evidence="17">B10K-DU-028-75</strain>
        <tissue evidence="17">Mixed tissue sample</tissue>
    </source>
</reference>
<keyword evidence="12" id="KW-0675">Receptor</keyword>
<dbReference type="Gene3D" id="1.20.1070.10">
    <property type="entry name" value="Rhodopsin 7-helix transmembrane proteins"/>
    <property type="match status" value="1"/>
</dbReference>
<evidence type="ECO:0000313" key="18">
    <source>
        <dbReference type="Proteomes" id="UP000550309"/>
    </source>
</evidence>
<dbReference type="PANTHER" id="PTHR14181:SF1">
    <property type="entry name" value="ATYPICAL CHEMOKINE RECEPTOR 1"/>
    <property type="match status" value="1"/>
</dbReference>
<feature type="transmembrane region" description="Helical" evidence="16">
    <location>
        <begin position="210"/>
        <end position="233"/>
    </location>
</feature>
<evidence type="ECO:0000256" key="14">
    <source>
        <dbReference type="ARBA" id="ARBA00023224"/>
    </source>
</evidence>
<dbReference type="PRINTS" id="PR01559">
    <property type="entry name" value="DUFFYANTIGEN"/>
</dbReference>
<protein>
    <recommendedName>
        <fullName evidence="5">Atypical chemokine receptor 1</fullName>
    </recommendedName>
    <alternativeName>
        <fullName evidence="15">Duffy antigen/chemokine receptor</fullName>
    </alternativeName>
</protein>
<dbReference type="EMBL" id="VZRK01000290">
    <property type="protein sequence ID" value="NWU84397.1"/>
    <property type="molecule type" value="Genomic_DNA"/>
</dbReference>
<dbReference type="GO" id="GO:0070098">
    <property type="term" value="P:chemokine-mediated signaling pathway"/>
    <property type="evidence" value="ECO:0007669"/>
    <property type="project" value="InterPro"/>
</dbReference>
<evidence type="ECO:0000256" key="9">
    <source>
        <dbReference type="ARBA" id="ARBA00023040"/>
    </source>
</evidence>
<evidence type="ECO:0000256" key="8">
    <source>
        <dbReference type="ARBA" id="ARBA00022989"/>
    </source>
</evidence>
<proteinExistence type="inferred from homology"/>
<sequence>DDTNAMYGDYGGASPCRSHFCPLFQRVAPPFLAVTCTVAVPGLAALLLALLRRPQAWQQPRGWALVAQQALAVALTVATLPALAVGIAWGWHLGAGLCRLARLLWHWGVFAQALLACSGCQGAICGRWEPQGGRVAVGAWAVALLLAVPAALAGGTAAGTACVRRAVGTLHPAYLLHVGTLLALLVLLPVALAVAAPAVPGWWAGAAAHWAFFGLWAPYGAGLATELLLHAGLLEPACTTLERFDHVLGMSEGLGVLQCALAPALLLLAPRC</sequence>
<feature type="non-terminal residue" evidence="17">
    <location>
        <position position="272"/>
    </location>
</feature>
<keyword evidence="6 16" id="KW-0812">Transmembrane</keyword>
<name>A0A7K6A4A2_ONYCO</name>
<evidence type="ECO:0000256" key="2">
    <source>
        <dbReference type="ARBA" id="ARBA00004172"/>
    </source>
</evidence>
<feature type="non-terminal residue" evidence="17">
    <location>
        <position position="1"/>
    </location>
</feature>
<keyword evidence="7" id="KW-0967">Endosome</keyword>